<feature type="domain" description="HNH nuclease" evidence="2">
    <location>
        <begin position="113"/>
        <end position="191"/>
    </location>
</feature>
<dbReference type="Proteomes" id="UP000184188">
    <property type="component" value="Unassembled WGS sequence"/>
</dbReference>
<dbReference type="Pfam" id="PF13391">
    <property type="entry name" value="HNH_2"/>
    <property type="match status" value="1"/>
</dbReference>
<sequence length="312" mass="35172">MNAEFEDTRRHDLIKHIAKAMSDARIPFTQAVWATLWLSDLENLQAMVNEPRVMNISTLVADMAYEKIVKPWNTRSCSSAPMTSLELSPEAQLSTSEIPPRINRCKIRDNEQCILTKAGYVVEVAHIYPSSLQGQEAKSAFFWQALRVFWTAERTKRWEKDVFGPNTNTCANLVTMAPHTHAYWDGALFALKPLGKSEDESKMEMQFFWLRPTSLSSPVILDIPPSIPTDYDSSVVKVKLFDCEVDKKLCSGDRIVITTDDPINRPLPSYNLLEMQWVLHRLTALCGEGEIASPSSSDEEGSEGERGSLTVE</sequence>
<dbReference type="OrthoDB" id="5416097at2759"/>
<gene>
    <name evidence="3" type="ORF">ASPZODRAFT_16449</name>
</gene>
<feature type="region of interest" description="Disordered" evidence="1">
    <location>
        <begin position="290"/>
        <end position="312"/>
    </location>
</feature>
<dbReference type="InterPro" id="IPR003615">
    <property type="entry name" value="HNH_nuc"/>
</dbReference>
<keyword evidence="4" id="KW-1185">Reference proteome</keyword>
<dbReference type="EMBL" id="KV878342">
    <property type="protein sequence ID" value="OJJ46701.1"/>
    <property type="molecule type" value="Genomic_DNA"/>
</dbReference>
<evidence type="ECO:0000313" key="4">
    <source>
        <dbReference type="Proteomes" id="UP000184188"/>
    </source>
</evidence>
<name>A0A1L9SHU4_9EURO</name>
<proteinExistence type="predicted"/>
<protein>
    <recommendedName>
        <fullName evidence="2">HNH nuclease domain-containing protein</fullName>
    </recommendedName>
</protein>
<reference evidence="4" key="1">
    <citation type="journal article" date="2017" name="Genome Biol.">
        <title>Comparative genomics reveals high biological diversity and specific adaptations in the industrially and medically important fungal genus Aspergillus.</title>
        <authorList>
            <person name="de Vries R.P."/>
            <person name="Riley R."/>
            <person name="Wiebenga A."/>
            <person name="Aguilar-Osorio G."/>
            <person name="Amillis S."/>
            <person name="Uchima C.A."/>
            <person name="Anderluh G."/>
            <person name="Asadollahi M."/>
            <person name="Askin M."/>
            <person name="Barry K."/>
            <person name="Battaglia E."/>
            <person name="Bayram O."/>
            <person name="Benocci T."/>
            <person name="Braus-Stromeyer S.A."/>
            <person name="Caldana C."/>
            <person name="Canovas D."/>
            <person name="Cerqueira G.C."/>
            <person name="Chen F."/>
            <person name="Chen W."/>
            <person name="Choi C."/>
            <person name="Clum A."/>
            <person name="Dos Santos R.A."/>
            <person name="Damasio A.R."/>
            <person name="Diallinas G."/>
            <person name="Emri T."/>
            <person name="Fekete E."/>
            <person name="Flipphi M."/>
            <person name="Freyberg S."/>
            <person name="Gallo A."/>
            <person name="Gournas C."/>
            <person name="Habgood R."/>
            <person name="Hainaut M."/>
            <person name="Harispe M.L."/>
            <person name="Henrissat B."/>
            <person name="Hilden K.S."/>
            <person name="Hope R."/>
            <person name="Hossain A."/>
            <person name="Karabika E."/>
            <person name="Karaffa L."/>
            <person name="Karanyi Z."/>
            <person name="Krasevec N."/>
            <person name="Kuo A."/>
            <person name="Kusch H."/>
            <person name="LaButti K."/>
            <person name="Lagendijk E.L."/>
            <person name="Lapidus A."/>
            <person name="Levasseur A."/>
            <person name="Lindquist E."/>
            <person name="Lipzen A."/>
            <person name="Logrieco A.F."/>
            <person name="MacCabe A."/>
            <person name="Maekelae M.R."/>
            <person name="Malavazi I."/>
            <person name="Melin P."/>
            <person name="Meyer V."/>
            <person name="Mielnichuk N."/>
            <person name="Miskei M."/>
            <person name="Molnar A.P."/>
            <person name="Mule G."/>
            <person name="Ngan C.Y."/>
            <person name="Orejas M."/>
            <person name="Orosz E."/>
            <person name="Ouedraogo J.P."/>
            <person name="Overkamp K.M."/>
            <person name="Park H.-S."/>
            <person name="Perrone G."/>
            <person name="Piumi F."/>
            <person name="Punt P.J."/>
            <person name="Ram A.F."/>
            <person name="Ramon A."/>
            <person name="Rauscher S."/>
            <person name="Record E."/>
            <person name="Riano-Pachon D.M."/>
            <person name="Robert V."/>
            <person name="Roehrig J."/>
            <person name="Ruller R."/>
            <person name="Salamov A."/>
            <person name="Salih N.S."/>
            <person name="Samson R.A."/>
            <person name="Sandor E."/>
            <person name="Sanguinetti M."/>
            <person name="Schuetze T."/>
            <person name="Sepcic K."/>
            <person name="Shelest E."/>
            <person name="Sherlock G."/>
            <person name="Sophianopoulou V."/>
            <person name="Squina F.M."/>
            <person name="Sun H."/>
            <person name="Susca A."/>
            <person name="Todd R.B."/>
            <person name="Tsang A."/>
            <person name="Unkles S.E."/>
            <person name="van de Wiele N."/>
            <person name="van Rossen-Uffink D."/>
            <person name="Oliveira J.V."/>
            <person name="Vesth T.C."/>
            <person name="Visser J."/>
            <person name="Yu J.-H."/>
            <person name="Zhou M."/>
            <person name="Andersen M.R."/>
            <person name="Archer D.B."/>
            <person name="Baker S.E."/>
            <person name="Benoit I."/>
            <person name="Brakhage A.A."/>
            <person name="Braus G.H."/>
            <person name="Fischer R."/>
            <person name="Frisvad J.C."/>
            <person name="Goldman G.H."/>
            <person name="Houbraken J."/>
            <person name="Oakley B."/>
            <person name="Pocsi I."/>
            <person name="Scazzocchio C."/>
            <person name="Seiboth B."/>
            <person name="vanKuyk P.A."/>
            <person name="Wortman J."/>
            <person name="Dyer P.S."/>
            <person name="Grigoriev I.V."/>
        </authorList>
    </citation>
    <scope>NUCLEOTIDE SEQUENCE [LARGE SCALE GENOMIC DNA]</scope>
    <source>
        <strain evidence="4">CBS 506.65</strain>
    </source>
</reference>
<dbReference type="GeneID" id="34613137"/>
<evidence type="ECO:0000259" key="2">
    <source>
        <dbReference type="Pfam" id="PF13391"/>
    </source>
</evidence>
<dbReference type="VEuPathDB" id="FungiDB:ASPZODRAFT_16449"/>
<organism evidence="3 4">
    <name type="scientific">Penicilliopsis zonata CBS 506.65</name>
    <dbReference type="NCBI Taxonomy" id="1073090"/>
    <lineage>
        <taxon>Eukaryota</taxon>
        <taxon>Fungi</taxon>
        <taxon>Dikarya</taxon>
        <taxon>Ascomycota</taxon>
        <taxon>Pezizomycotina</taxon>
        <taxon>Eurotiomycetes</taxon>
        <taxon>Eurotiomycetidae</taxon>
        <taxon>Eurotiales</taxon>
        <taxon>Aspergillaceae</taxon>
        <taxon>Penicilliopsis</taxon>
    </lineage>
</organism>
<dbReference type="AlphaFoldDB" id="A0A1L9SHU4"/>
<accession>A0A1L9SHU4</accession>
<evidence type="ECO:0000313" key="3">
    <source>
        <dbReference type="EMBL" id="OJJ46701.1"/>
    </source>
</evidence>
<dbReference type="RefSeq" id="XP_022581211.1">
    <property type="nucleotide sequence ID" value="XM_022726673.1"/>
</dbReference>
<evidence type="ECO:0000256" key="1">
    <source>
        <dbReference type="SAM" id="MobiDB-lite"/>
    </source>
</evidence>